<dbReference type="Gene3D" id="3.30.360.10">
    <property type="entry name" value="Dihydrodipicolinate Reductase, domain 2"/>
    <property type="match status" value="1"/>
</dbReference>
<accession>E0RSD8</accession>
<feature type="binding site" evidence="5">
    <location>
        <position position="236"/>
    </location>
    <ligand>
        <name>D-glyceraldehyde 3-phosphate</name>
        <dbReference type="ChEBI" id="CHEBI:59776"/>
    </ligand>
</feature>
<keyword evidence="6" id="KW-0520">NAD</keyword>
<dbReference type="PIRSF" id="PIRSF000149">
    <property type="entry name" value="GAP_DH"/>
    <property type="match status" value="1"/>
</dbReference>
<name>E0RSD8_WINT6</name>
<feature type="binding site" evidence="6">
    <location>
        <begin position="10"/>
        <end position="11"/>
    </location>
    <ligand>
        <name>NAD(+)</name>
        <dbReference type="ChEBI" id="CHEBI:57540"/>
    </ligand>
</feature>
<dbReference type="SMART" id="SM00846">
    <property type="entry name" value="Gp_dh_N"/>
    <property type="match status" value="1"/>
</dbReference>
<evidence type="ECO:0000256" key="5">
    <source>
        <dbReference type="PIRSR" id="PIRSR000149-2"/>
    </source>
</evidence>
<dbReference type="InterPro" id="IPR020831">
    <property type="entry name" value="GlycerAld/Erythrose_P_DH"/>
</dbReference>
<dbReference type="CDD" id="cd18126">
    <property type="entry name" value="GAPDH_I_C"/>
    <property type="match status" value="1"/>
</dbReference>
<dbReference type="SUPFAM" id="SSF55347">
    <property type="entry name" value="Glyceraldehyde-3-phosphate dehydrogenase-like, C-terminal domain"/>
    <property type="match status" value="1"/>
</dbReference>
<dbReference type="PRINTS" id="PR00078">
    <property type="entry name" value="G3PDHDRGNASE"/>
</dbReference>
<gene>
    <name evidence="11" type="ordered locus">STHERM_c09790</name>
</gene>
<sequence length="337" mass="36907">MKIAINGFGRIGRNVFKIALEKGVEVVGINDLTDTKTLAYLLKYDSTQGKFPGTVDYDDQHLIVNGKKYRVTAERNPKNIPWGESPDVVIESTGVFRSRSGEKGGYGDHLLNEKYPAKKVILTVPAKDKIDRTIVIGVNDDDLKPEDQCISNASCTTNCLAPLVKVLHENFGIESGMMTTVHAYTNDQVILDMPHKDLRRGRSCAVSIIPTTTGAAAAIGKVIPELQGKLDGVALRVPVPTGSITDFVAILKKNVSVEEVNDAFKKAAEGELKGILQYCEDPIVSADIVHNPHSSIFDAQSTMVLGGNIVKVFSWYDNEWGYSNRVVDLVKKLEPYC</sequence>
<dbReference type="FunFam" id="3.40.50.720:FF:000001">
    <property type="entry name" value="Glyceraldehyde-3-phosphate dehydrogenase"/>
    <property type="match status" value="1"/>
</dbReference>
<dbReference type="Gene3D" id="3.40.50.720">
    <property type="entry name" value="NAD(P)-binding Rossmann-like Domain"/>
    <property type="match status" value="1"/>
</dbReference>
<dbReference type="GO" id="GO:0051287">
    <property type="term" value="F:NAD binding"/>
    <property type="evidence" value="ECO:0007669"/>
    <property type="project" value="InterPro"/>
</dbReference>
<feature type="site" description="Activates thiol group during catalysis" evidence="7">
    <location>
        <position position="182"/>
    </location>
</feature>
<evidence type="ECO:0000256" key="9">
    <source>
        <dbReference type="RuleBase" id="RU361160"/>
    </source>
</evidence>
<protein>
    <recommendedName>
        <fullName evidence="9">Glyceraldehyde-3-phosphate dehydrogenase</fullName>
        <ecNumber evidence="9">1.2.1.-</ecNumber>
    </recommendedName>
</protein>
<feature type="binding site" evidence="6">
    <location>
        <position position="31"/>
    </location>
    <ligand>
        <name>NAD(+)</name>
        <dbReference type="ChEBI" id="CHEBI:57540"/>
    </ligand>
</feature>
<dbReference type="eggNOG" id="COG0057">
    <property type="taxonomic scope" value="Bacteria"/>
</dbReference>
<dbReference type="Pfam" id="PF02800">
    <property type="entry name" value="Gp_dh_C"/>
    <property type="match status" value="1"/>
</dbReference>
<dbReference type="EC" id="1.2.1.-" evidence="9"/>
<dbReference type="Pfam" id="PF00044">
    <property type="entry name" value="Gp_dh_N"/>
    <property type="match status" value="1"/>
</dbReference>
<dbReference type="CDD" id="cd05214">
    <property type="entry name" value="GAPDH_I_N"/>
    <property type="match status" value="1"/>
</dbReference>
<proteinExistence type="inferred from homology"/>
<feature type="binding site" evidence="5">
    <location>
        <begin position="213"/>
        <end position="214"/>
    </location>
    <ligand>
        <name>D-glyceraldehyde 3-phosphate</name>
        <dbReference type="ChEBI" id="CHEBI:59776"/>
    </ligand>
</feature>
<reference key="1">
    <citation type="submission" date="2009-08" db="EMBL/GenBank/DDBJ databases">
        <title>The genome sequence of Spirochaeta thermophila DSM6192.</title>
        <authorList>
            <person name="Angelov A."/>
            <person name="Mientus M."/>
            <person name="Wittenberg S."/>
            <person name="Lehmann R."/>
            <person name="Liesegang H."/>
            <person name="Daniel R."/>
            <person name="Liebl W."/>
        </authorList>
    </citation>
    <scope>NUCLEOTIDE SEQUENCE</scope>
    <source>
        <strain>DSM 6192</strain>
    </source>
</reference>
<dbReference type="GO" id="GO:0006006">
    <property type="term" value="P:glucose metabolic process"/>
    <property type="evidence" value="ECO:0007669"/>
    <property type="project" value="InterPro"/>
</dbReference>
<dbReference type="SUPFAM" id="SSF51735">
    <property type="entry name" value="NAD(P)-binding Rossmann-fold domains"/>
    <property type="match status" value="1"/>
</dbReference>
<dbReference type="HOGENOM" id="CLU_030140_0_2_12"/>
<dbReference type="Proteomes" id="UP000001296">
    <property type="component" value="Chromosome"/>
</dbReference>
<dbReference type="NCBIfam" id="TIGR01534">
    <property type="entry name" value="GAPDH-I"/>
    <property type="match status" value="1"/>
</dbReference>
<dbReference type="PaxDb" id="665571-STHERM_c09790"/>
<comment type="similarity">
    <text evidence="1 8">Belongs to the glyceraldehyde-3-phosphate dehydrogenase family.</text>
</comment>
<dbReference type="InterPro" id="IPR020829">
    <property type="entry name" value="GlycerAld_3-P_DH_cat"/>
</dbReference>
<dbReference type="PANTHER" id="PTHR43148">
    <property type="entry name" value="GLYCERALDEHYDE-3-PHOSPHATE DEHYDROGENASE 2"/>
    <property type="match status" value="1"/>
</dbReference>
<dbReference type="GO" id="GO:0016620">
    <property type="term" value="F:oxidoreductase activity, acting on the aldehyde or oxo group of donors, NAD or NADP as acceptor"/>
    <property type="evidence" value="ECO:0007669"/>
    <property type="project" value="InterPro"/>
</dbReference>
<dbReference type="GO" id="GO:0050661">
    <property type="term" value="F:NADP binding"/>
    <property type="evidence" value="ECO:0007669"/>
    <property type="project" value="InterPro"/>
</dbReference>
<evidence type="ECO:0000256" key="2">
    <source>
        <dbReference type="ARBA" id="ARBA00011881"/>
    </source>
</evidence>
<reference evidence="11 12" key="2">
    <citation type="journal article" date="2010" name="J. Bacteriol.">
        <title>Genome sequence of the polysaccharide-degrading, thermophilic anaerobe Spirochaeta thermophila DSM 6192.</title>
        <authorList>
            <person name="Angelov A."/>
            <person name="Liebl S."/>
            <person name="Ballschmiter M."/>
            <person name="Bomeke M."/>
            <person name="Lehmann R."/>
            <person name="Liesegang H."/>
            <person name="Daniel R."/>
            <person name="Liebl W."/>
        </authorList>
    </citation>
    <scope>NUCLEOTIDE SEQUENCE [LARGE SCALE GENOMIC DNA]</scope>
    <source>
        <strain evidence="12">ATCC 49972 / DSM 6192 / RI 19.B1</strain>
    </source>
</reference>
<dbReference type="RefSeq" id="WP_013313766.1">
    <property type="nucleotide sequence ID" value="NC_014484.1"/>
</dbReference>
<evidence type="ECO:0000256" key="6">
    <source>
        <dbReference type="PIRSR" id="PIRSR000149-3"/>
    </source>
</evidence>
<dbReference type="FunFam" id="3.30.360.10:FF:000002">
    <property type="entry name" value="Glyceraldehyde-3-phosphate dehydrogenase"/>
    <property type="match status" value="1"/>
</dbReference>
<comment type="subunit">
    <text evidence="2">Homotetramer.</text>
</comment>
<feature type="binding site" evidence="6">
    <location>
        <position position="123"/>
    </location>
    <ligand>
        <name>NAD(+)</name>
        <dbReference type="ChEBI" id="CHEBI:57540"/>
    </ligand>
</feature>
<dbReference type="InterPro" id="IPR036291">
    <property type="entry name" value="NAD(P)-bd_dom_sf"/>
</dbReference>
<evidence type="ECO:0000313" key="12">
    <source>
        <dbReference type="Proteomes" id="UP000001296"/>
    </source>
</evidence>
<feature type="binding site" evidence="6">
    <location>
        <position position="318"/>
    </location>
    <ligand>
        <name>NAD(+)</name>
        <dbReference type="ChEBI" id="CHEBI:57540"/>
    </ligand>
</feature>
<feature type="binding site" evidence="6">
    <location>
        <position position="75"/>
    </location>
    <ligand>
        <name>NAD(+)</name>
        <dbReference type="ChEBI" id="CHEBI:57540"/>
    </ligand>
</feature>
<dbReference type="InterPro" id="IPR006424">
    <property type="entry name" value="Glyceraldehyde-3-P_DH_1"/>
</dbReference>
<evidence type="ECO:0000259" key="10">
    <source>
        <dbReference type="SMART" id="SM00846"/>
    </source>
</evidence>
<feature type="binding site" evidence="5">
    <location>
        <begin position="154"/>
        <end position="156"/>
    </location>
    <ligand>
        <name>D-glyceraldehyde 3-phosphate</name>
        <dbReference type="ChEBI" id="CHEBI:59776"/>
    </ligand>
</feature>
<feature type="active site" description="Nucleophile" evidence="4">
    <location>
        <position position="155"/>
    </location>
</feature>
<evidence type="ECO:0000256" key="7">
    <source>
        <dbReference type="PIRSR" id="PIRSR000149-4"/>
    </source>
</evidence>
<evidence type="ECO:0000256" key="1">
    <source>
        <dbReference type="ARBA" id="ARBA00007406"/>
    </source>
</evidence>
<dbReference type="PROSITE" id="PS00071">
    <property type="entry name" value="GAPDH"/>
    <property type="match status" value="1"/>
</dbReference>
<dbReference type="InterPro" id="IPR020830">
    <property type="entry name" value="GlycerAld_3-P_DH_AS"/>
</dbReference>
<dbReference type="InterPro" id="IPR020828">
    <property type="entry name" value="GlycerAld_3-P_DH_NAD(P)-bd"/>
</dbReference>
<feature type="domain" description="Glyceraldehyde 3-phosphate dehydrogenase NAD(P) binding" evidence="10">
    <location>
        <begin position="1"/>
        <end position="155"/>
    </location>
</feature>
<evidence type="ECO:0000256" key="3">
    <source>
        <dbReference type="ARBA" id="ARBA00023002"/>
    </source>
</evidence>
<keyword evidence="6" id="KW-0547">Nucleotide-binding</keyword>
<dbReference type="AlphaFoldDB" id="E0RSD8"/>
<keyword evidence="3 9" id="KW-0560">Oxidoreductase</keyword>
<organism evidence="11 12">
    <name type="scientific">Winmispira thermophila (strain ATCC 49972 / DSM 6192 / RI 19.B1)</name>
    <name type="common">Spirochaeta thermophila</name>
    <dbReference type="NCBI Taxonomy" id="665571"/>
    <lineage>
        <taxon>Bacteria</taxon>
        <taxon>Pseudomonadati</taxon>
        <taxon>Spirochaetota</taxon>
        <taxon>Spirochaetia</taxon>
        <taxon>Winmispirales</taxon>
        <taxon>Winmispiraceae</taxon>
        <taxon>Winmispira</taxon>
    </lineage>
</organism>
<feature type="binding site" evidence="5">
    <location>
        <position position="185"/>
    </location>
    <ligand>
        <name>D-glyceraldehyde 3-phosphate</name>
        <dbReference type="ChEBI" id="CHEBI:59776"/>
    </ligand>
</feature>
<evidence type="ECO:0000256" key="4">
    <source>
        <dbReference type="PIRSR" id="PIRSR000149-1"/>
    </source>
</evidence>
<evidence type="ECO:0000256" key="8">
    <source>
        <dbReference type="RuleBase" id="RU000397"/>
    </source>
</evidence>
<dbReference type="EMBL" id="CP001698">
    <property type="protein sequence ID" value="ADN01925.1"/>
    <property type="molecule type" value="Genomic_DNA"/>
</dbReference>
<dbReference type="KEGG" id="sta:STHERM_c09790"/>
<evidence type="ECO:0000313" key="11">
    <source>
        <dbReference type="EMBL" id="ADN01925.1"/>
    </source>
</evidence>